<evidence type="ECO:0000313" key="14">
    <source>
        <dbReference type="EMBL" id="KAA0186348.1"/>
    </source>
</evidence>
<dbReference type="GO" id="GO:0016787">
    <property type="term" value="F:hydrolase activity"/>
    <property type="evidence" value="ECO:0007669"/>
    <property type="project" value="UniProtKB-KW"/>
</dbReference>
<dbReference type="GO" id="GO:0000723">
    <property type="term" value="P:telomere maintenance"/>
    <property type="evidence" value="ECO:0007669"/>
    <property type="project" value="TreeGrafter"/>
</dbReference>
<organism evidence="14 15">
    <name type="scientific">Fasciolopsis buskii</name>
    <dbReference type="NCBI Taxonomy" id="27845"/>
    <lineage>
        <taxon>Eukaryota</taxon>
        <taxon>Metazoa</taxon>
        <taxon>Spiralia</taxon>
        <taxon>Lophotrochozoa</taxon>
        <taxon>Platyhelminthes</taxon>
        <taxon>Trematoda</taxon>
        <taxon>Digenea</taxon>
        <taxon>Plagiorchiida</taxon>
        <taxon>Echinostomata</taxon>
        <taxon>Echinostomatoidea</taxon>
        <taxon>Fasciolidae</taxon>
        <taxon>Fasciolopsis</taxon>
    </lineage>
</organism>
<evidence type="ECO:0000313" key="15">
    <source>
        <dbReference type="Proteomes" id="UP000728185"/>
    </source>
</evidence>
<evidence type="ECO:0000256" key="9">
    <source>
        <dbReference type="ARBA" id="ARBA00023172"/>
    </source>
</evidence>
<evidence type="ECO:0000259" key="13">
    <source>
        <dbReference type="SMART" id="SM00559"/>
    </source>
</evidence>
<dbReference type="GO" id="GO:0003678">
    <property type="term" value="F:DNA helicase activity"/>
    <property type="evidence" value="ECO:0007669"/>
    <property type="project" value="InterPro"/>
</dbReference>
<dbReference type="FunFam" id="2.40.290.10:FF:000001">
    <property type="entry name" value="X-ray repair cross complementing 6"/>
    <property type="match status" value="1"/>
</dbReference>
<evidence type="ECO:0000256" key="3">
    <source>
        <dbReference type="ARBA" id="ARBA00022741"/>
    </source>
</evidence>
<dbReference type="Pfam" id="PF03730">
    <property type="entry name" value="Ku_C"/>
    <property type="match status" value="1"/>
</dbReference>
<proteinExistence type="inferred from homology"/>
<dbReference type="InterPro" id="IPR016194">
    <property type="entry name" value="SPOC-like_C_dom_sf"/>
</dbReference>
<keyword evidence="9" id="KW-0233">DNA recombination</keyword>
<dbReference type="Proteomes" id="UP000728185">
    <property type="component" value="Unassembled WGS sequence"/>
</dbReference>
<keyword evidence="8" id="KW-0238">DNA-binding</keyword>
<dbReference type="SMART" id="SM00559">
    <property type="entry name" value="Ku78"/>
    <property type="match status" value="1"/>
</dbReference>
<evidence type="ECO:0000256" key="10">
    <source>
        <dbReference type="ARBA" id="ARBA00023204"/>
    </source>
</evidence>
<keyword evidence="4" id="KW-0227">DNA damage</keyword>
<dbReference type="GO" id="GO:0003690">
    <property type="term" value="F:double-stranded DNA binding"/>
    <property type="evidence" value="ECO:0007669"/>
    <property type="project" value="TreeGrafter"/>
</dbReference>
<evidence type="ECO:0000256" key="7">
    <source>
        <dbReference type="ARBA" id="ARBA00022840"/>
    </source>
</evidence>
<evidence type="ECO:0000256" key="12">
    <source>
        <dbReference type="SAM" id="Phobius"/>
    </source>
</evidence>
<dbReference type="PANTHER" id="PTHR12604">
    <property type="entry name" value="KU AUTOANTIGEN DNA HELICASE"/>
    <property type="match status" value="1"/>
</dbReference>
<dbReference type="AlphaFoldDB" id="A0A8E0VFB8"/>
<evidence type="ECO:0000256" key="4">
    <source>
        <dbReference type="ARBA" id="ARBA00022763"/>
    </source>
</evidence>
<sequence length="262" mass="30197">MVSNRNFPFLRFPYPHKICALVSATFRFCFIFSLFIFVTFCLNSGLYLLGFKPIRSLKRQYHVRSAQFLYPDESTVRGSRLWFSTLLQTCLNRQVVGLAVCVQRKGIPPRLVAMVPQEEKFDNDGNQLDPPGFQLIHLPYADDFRELDLPESGPASVEQVEAAKAVVKKLTVPFSPKQICNPVLQRQYAMLEALALNRESVEEVPDHTGKLMLREHYFNRVLIFRLNGDCVKVMCEYPTQLCVRDWVIKFLCTGEERSSILH</sequence>
<evidence type="ECO:0000256" key="11">
    <source>
        <dbReference type="ARBA" id="ARBA00023242"/>
    </source>
</evidence>
<evidence type="ECO:0000256" key="8">
    <source>
        <dbReference type="ARBA" id="ARBA00023125"/>
    </source>
</evidence>
<evidence type="ECO:0000256" key="1">
    <source>
        <dbReference type="ARBA" id="ARBA00004123"/>
    </source>
</evidence>
<name>A0A8E0VFB8_9TREM</name>
<protein>
    <submittedName>
        <fullName evidence="14">X-ray repair cross-complementing protein 5</fullName>
    </submittedName>
</protein>
<comment type="caution">
    <text evidence="14">The sequence shown here is derived from an EMBL/GenBank/DDBJ whole genome shotgun (WGS) entry which is preliminary data.</text>
</comment>
<evidence type="ECO:0000256" key="2">
    <source>
        <dbReference type="ARBA" id="ARBA00005240"/>
    </source>
</evidence>
<keyword evidence="12" id="KW-1133">Transmembrane helix</keyword>
<dbReference type="OrthoDB" id="3249161at2759"/>
<keyword evidence="5" id="KW-0378">Hydrolase</keyword>
<dbReference type="PANTHER" id="PTHR12604:SF2">
    <property type="entry name" value="X-RAY REPAIR CROSS-COMPLEMENTING PROTEIN 6"/>
    <property type="match status" value="1"/>
</dbReference>
<dbReference type="Gene3D" id="2.40.290.10">
    <property type="match status" value="1"/>
</dbReference>
<dbReference type="InterPro" id="IPR006164">
    <property type="entry name" value="DNA_bd_Ku70/Ku80"/>
</dbReference>
<evidence type="ECO:0000256" key="6">
    <source>
        <dbReference type="ARBA" id="ARBA00022806"/>
    </source>
</evidence>
<keyword evidence="3" id="KW-0547">Nucleotide-binding</keyword>
<gene>
    <name evidence="14" type="ORF">FBUS_11011</name>
</gene>
<dbReference type="SUPFAM" id="SSF100939">
    <property type="entry name" value="SPOC domain-like"/>
    <property type="match status" value="1"/>
</dbReference>
<comment type="similarity">
    <text evidence="2">Belongs to the ku70 family.</text>
</comment>
<dbReference type="Gene3D" id="1.10.1600.10">
    <property type="match status" value="1"/>
</dbReference>
<keyword evidence="15" id="KW-1185">Reference proteome</keyword>
<feature type="transmembrane region" description="Helical" evidence="12">
    <location>
        <begin position="20"/>
        <end position="49"/>
    </location>
</feature>
<keyword evidence="12" id="KW-0812">Transmembrane</keyword>
<reference evidence="14" key="1">
    <citation type="submission" date="2019-05" db="EMBL/GenBank/DDBJ databases">
        <title>Annotation for the trematode Fasciolopsis buski.</title>
        <authorList>
            <person name="Choi Y.-J."/>
        </authorList>
    </citation>
    <scope>NUCLEOTIDE SEQUENCE</scope>
    <source>
        <strain evidence="14">HT</strain>
        <tissue evidence="14">Whole worm</tissue>
    </source>
</reference>
<dbReference type="EMBL" id="LUCM01009814">
    <property type="protein sequence ID" value="KAA0186348.1"/>
    <property type="molecule type" value="Genomic_DNA"/>
</dbReference>
<dbReference type="CDD" id="cd00788">
    <property type="entry name" value="KU70"/>
    <property type="match status" value="1"/>
</dbReference>
<dbReference type="Pfam" id="PF02735">
    <property type="entry name" value="Ku"/>
    <property type="match status" value="1"/>
</dbReference>
<evidence type="ECO:0000256" key="5">
    <source>
        <dbReference type="ARBA" id="ARBA00022801"/>
    </source>
</evidence>
<keyword evidence="12" id="KW-0472">Membrane</keyword>
<keyword evidence="11" id="KW-0539">Nucleus</keyword>
<keyword evidence="6" id="KW-0347">Helicase</keyword>
<accession>A0A8E0VFB8</accession>
<dbReference type="InterPro" id="IPR005160">
    <property type="entry name" value="Ku_C"/>
</dbReference>
<comment type="subcellular location">
    <subcellularLocation>
        <location evidence="1">Nucleus</location>
    </subcellularLocation>
</comment>
<dbReference type="GO" id="GO:0006310">
    <property type="term" value="P:DNA recombination"/>
    <property type="evidence" value="ECO:0007669"/>
    <property type="project" value="UniProtKB-KW"/>
</dbReference>
<dbReference type="GO" id="GO:0042162">
    <property type="term" value="F:telomeric DNA binding"/>
    <property type="evidence" value="ECO:0007669"/>
    <property type="project" value="TreeGrafter"/>
</dbReference>
<dbReference type="GO" id="GO:0005524">
    <property type="term" value="F:ATP binding"/>
    <property type="evidence" value="ECO:0007669"/>
    <property type="project" value="UniProtKB-KW"/>
</dbReference>
<keyword evidence="10" id="KW-0234">DNA repair</keyword>
<dbReference type="GO" id="GO:0043564">
    <property type="term" value="C:Ku70:Ku80 complex"/>
    <property type="evidence" value="ECO:0007669"/>
    <property type="project" value="TreeGrafter"/>
</dbReference>
<dbReference type="GO" id="GO:0006303">
    <property type="term" value="P:double-strand break repair via nonhomologous end joining"/>
    <property type="evidence" value="ECO:0007669"/>
    <property type="project" value="InterPro"/>
</dbReference>
<keyword evidence="7" id="KW-0067">ATP-binding</keyword>
<dbReference type="InterPro" id="IPR047087">
    <property type="entry name" value="KU70_core_dom"/>
</dbReference>
<feature type="domain" description="Ku" evidence="13">
    <location>
        <begin position="17"/>
        <end position="155"/>
    </location>
</feature>